<dbReference type="Proteomes" id="UP001589798">
    <property type="component" value="Unassembled WGS sequence"/>
</dbReference>
<protein>
    <submittedName>
        <fullName evidence="3">Glycosyltransferase family 4 protein</fullName>
    </submittedName>
</protein>
<dbReference type="InterPro" id="IPR001296">
    <property type="entry name" value="Glyco_trans_1"/>
</dbReference>
<sequence length="406" mass="44666">MPEQPRQAPSALPTSRPHAERPYVFDASRLVWRLWRRRLPTGIDRVCLAYLEAFSDRSLALLQWRDRRMVLGPRDSDALFALLLGGAAGGLSRRRLVALLARALPAAALRRPALAGRTYLNVGHTGLQVDSLASWLRRVGLRPVYLVHDLIPITHPHFCRAGEADKHAARMRNVLRSAAGVILNSADTGRELRRFAEAQGLPVPPMLVAPLGIERLPPAPSGSPHPRPYFLSIGTIEARKNHMLLLRAWQRLRAGMGSRTPDLVLVGQRGWEAQETFAALDAQPAGQPGRIVELGRCDDAQLACWIDHACAMLMPSRVEGYGLPVLEALSRGTPVIASDLEVYREIAGDIPLLLDPDDEAAWASAVQEALSTGADGRRQREALRGYAPPTWEGHMARVADWLLTLP</sequence>
<reference evidence="3 4" key="1">
    <citation type="submission" date="2024-09" db="EMBL/GenBank/DDBJ databases">
        <authorList>
            <person name="Sun Q."/>
            <person name="Mori K."/>
        </authorList>
    </citation>
    <scope>NUCLEOTIDE SEQUENCE [LARGE SCALE GENOMIC DNA]</scope>
    <source>
        <strain evidence="3 4">CCM 7706</strain>
    </source>
</reference>
<evidence type="ECO:0000313" key="4">
    <source>
        <dbReference type="Proteomes" id="UP001589798"/>
    </source>
</evidence>
<gene>
    <name evidence="3" type="ORF">ACFFJC_11765</name>
</gene>
<keyword evidence="4" id="KW-1185">Reference proteome</keyword>
<dbReference type="EMBL" id="JBHLWK010000013">
    <property type="protein sequence ID" value="MFC0204949.1"/>
    <property type="molecule type" value="Genomic_DNA"/>
</dbReference>
<dbReference type="Pfam" id="PF00534">
    <property type="entry name" value="Glycos_transf_1"/>
    <property type="match status" value="1"/>
</dbReference>
<accession>A0ABV6CW49</accession>
<evidence type="ECO:0000256" key="1">
    <source>
        <dbReference type="ARBA" id="ARBA00022679"/>
    </source>
</evidence>
<keyword evidence="1" id="KW-0808">Transferase</keyword>
<dbReference type="Gene3D" id="3.40.50.2000">
    <property type="entry name" value="Glycogen Phosphorylase B"/>
    <property type="match status" value="1"/>
</dbReference>
<name>A0ABV6CW49_9SPHN</name>
<dbReference type="CDD" id="cd03809">
    <property type="entry name" value="GT4_MtfB-like"/>
    <property type="match status" value="1"/>
</dbReference>
<comment type="caution">
    <text evidence="3">The sequence shown here is derived from an EMBL/GenBank/DDBJ whole genome shotgun (WGS) entry which is preliminary data.</text>
</comment>
<dbReference type="SUPFAM" id="SSF53756">
    <property type="entry name" value="UDP-Glycosyltransferase/glycogen phosphorylase"/>
    <property type="match status" value="1"/>
</dbReference>
<proteinExistence type="predicted"/>
<feature type="domain" description="Glycosyl transferase family 1" evidence="2">
    <location>
        <begin position="221"/>
        <end position="379"/>
    </location>
</feature>
<evidence type="ECO:0000313" key="3">
    <source>
        <dbReference type="EMBL" id="MFC0204949.1"/>
    </source>
</evidence>
<dbReference type="PANTHER" id="PTHR46401">
    <property type="entry name" value="GLYCOSYLTRANSFERASE WBBK-RELATED"/>
    <property type="match status" value="1"/>
</dbReference>
<dbReference type="PANTHER" id="PTHR46401:SF2">
    <property type="entry name" value="GLYCOSYLTRANSFERASE WBBK-RELATED"/>
    <property type="match status" value="1"/>
</dbReference>
<organism evidence="3 4">
    <name type="scientific">Novosphingobium soli</name>
    <dbReference type="NCBI Taxonomy" id="574956"/>
    <lineage>
        <taxon>Bacteria</taxon>
        <taxon>Pseudomonadati</taxon>
        <taxon>Pseudomonadota</taxon>
        <taxon>Alphaproteobacteria</taxon>
        <taxon>Sphingomonadales</taxon>
        <taxon>Sphingomonadaceae</taxon>
        <taxon>Novosphingobium</taxon>
    </lineage>
</organism>
<dbReference type="RefSeq" id="WP_379487706.1">
    <property type="nucleotide sequence ID" value="NZ_JBHLWK010000013.1"/>
</dbReference>
<evidence type="ECO:0000259" key="2">
    <source>
        <dbReference type="Pfam" id="PF00534"/>
    </source>
</evidence>